<evidence type="ECO:0000256" key="1">
    <source>
        <dbReference type="ARBA" id="ARBA00004442"/>
    </source>
</evidence>
<evidence type="ECO:0000256" key="5">
    <source>
        <dbReference type="ARBA" id="ARBA00023237"/>
    </source>
</evidence>
<keyword evidence="4" id="KW-0472">Membrane</keyword>
<dbReference type="GO" id="GO:0009279">
    <property type="term" value="C:cell outer membrane"/>
    <property type="evidence" value="ECO:0007669"/>
    <property type="project" value="UniProtKB-SubCell"/>
</dbReference>
<keyword evidence="8" id="KW-1185">Reference proteome</keyword>
<sequence>MDSMASPQLLRHWTRVCMLAVWVCVSTAGCRSTQPMKAVAVQQTPIAVSAAVAAAAGKTGPTATGGAAVGAVDAADSATESRRHDDEMFLADSPFRLTSAELPVETAQTLPAAAAEAAEAKVDAVSIEELKPPGGNIDPKLPNRDDAEADSADENLPMPRLLPPPLRAGDADAGLGLPLDQVVASVQSFFPLLEVAYLERDRTAGDQIAAWGEFDTKLKARTENQSLGFYENYQHGGGVYQPLYNGADVYASYRIGRGVFEPWYLERQTNEGGELKTGFNVPLLRDHDIDRRRAELWRATYDRQLAEPAIRQEVIGTIRDATLFYWEWVAAGQQYQIGKAALELAQRRNQQIQRRVEEGDLGEPDLADNRRAIIQRQGKLIDLERKLIQSAVKLSLFLRDENAMPLTPTENELAEFPPILPYDISQLEDDINYAVRNRPELVSMDLMIRRVRVDLAEAFNETKPVLDAFSNVSQDLGEPTSNKRDKSELELEIGMEFELPVQRRKGFGKMRSARAKIGQIEAKRQFTVEKISTEVQNAAAALDAAYARVEAITDAVEISEELAQIERRKFELGESDLLAVFLREQIAIEAASELMVAKLDYFIARADYTAALAYEFPVLFTPPSPPTVPAP</sequence>
<evidence type="ECO:0000256" key="3">
    <source>
        <dbReference type="ARBA" id="ARBA00022692"/>
    </source>
</evidence>
<dbReference type="InterPro" id="IPR051906">
    <property type="entry name" value="TolC-like"/>
</dbReference>
<protein>
    <submittedName>
        <fullName evidence="7">Outer membrane efflux protein</fullName>
    </submittedName>
</protein>
<dbReference type="SUPFAM" id="SSF56954">
    <property type="entry name" value="Outer membrane efflux proteins (OEP)"/>
    <property type="match status" value="1"/>
</dbReference>
<evidence type="ECO:0000256" key="4">
    <source>
        <dbReference type="ARBA" id="ARBA00023136"/>
    </source>
</evidence>
<dbReference type="GO" id="GO:1990281">
    <property type="term" value="C:efflux pump complex"/>
    <property type="evidence" value="ECO:0007669"/>
    <property type="project" value="TreeGrafter"/>
</dbReference>
<evidence type="ECO:0000256" key="6">
    <source>
        <dbReference type="SAM" id="MobiDB-lite"/>
    </source>
</evidence>
<dbReference type="AlphaFoldDB" id="A0A5C6AP53"/>
<reference evidence="7 8" key="1">
    <citation type="submission" date="2019-02" db="EMBL/GenBank/DDBJ databases">
        <title>Deep-cultivation of Planctomycetes and their phenomic and genomic characterization uncovers novel biology.</title>
        <authorList>
            <person name="Wiegand S."/>
            <person name="Jogler M."/>
            <person name="Boedeker C."/>
            <person name="Pinto D."/>
            <person name="Vollmers J."/>
            <person name="Rivas-Marin E."/>
            <person name="Kohn T."/>
            <person name="Peeters S.H."/>
            <person name="Heuer A."/>
            <person name="Rast P."/>
            <person name="Oberbeckmann S."/>
            <person name="Bunk B."/>
            <person name="Jeske O."/>
            <person name="Meyerdierks A."/>
            <person name="Storesund J.E."/>
            <person name="Kallscheuer N."/>
            <person name="Luecker S."/>
            <person name="Lage O.M."/>
            <person name="Pohl T."/>
            <person name="Merkel B.J."/>
            <person name="Hornburger P."/>
            <person name="Mueller R.-W."/>
            <person name="Bruemmer F."/>
            <person name="Labrenz M."/>
            <person name="Spormann A.M."/>
            <person name="Op Den Camp H."/>
            <person name="Overmann J."/>
            <person name="Amann R."/>
            <person name="Jetten M.S.M."/>
            <person name="Mascher T."/>
            <person name="Medema M.H."/>
            <person name="Devos D.P."/>
            <person name="Kaster A.-K."/>
            <person name="Ovreas L."/>
            <person name="Rohde M."/>
            <person name="Galperin M.Y."/>
            <person name="Jogler C."/>
        </authorList>
    </citation>
    <scope>NUCLEOTIDE SEQUENCE [LARGE SCALE GENOMIC DNA]</scope>
    <source>
        <strain evidence="7 8">Pla100</strain>
    </source>
</reference>
<accession>A0A5C6AP53</accession>
<keyword evidence="3" id="KW-0812">Transmembrane</keyword>
<dbReference type="Proteomes" id="UP000316213">
    <property type="component" value="Unassembled WGS sequence"/>
</dbReference>
<gene>
    <name evidence="7" type="ORF">Pla100_15190</name>
</gene>
<evidence type="ECO:0000313" key="7">
    <source>
        <dbReference type="EMBL" id="TWU01783.1"/>
    </source>
</evidence>
<dbReference type="Gene3D" id="1.20.1600.10">
    <property type="entry name" value="Outer membrane efflux proteins (OEP)"/>
    <property type="match status" value="1"/>
</dbReference>
<keyword evidence="2" id="KW-1134">Transmembrane beta strand</keyword>
<evidence type="ECO:0000313" key="8">
    <source>
        <dbReference type="Proteomes" id="UP000316213"/>
    </source>
</evidence>
<name>A0A5C6AP53_9BACT</name>
<dbReference type="PANTHER" id="PTHR30026:SF21">
    <property type="entry name" value="SLR1270 PROTEIN"/>
    <property type="match status" value="1"/>
</dbReference>
<comment type="caution">
    <text evidence="7">The sequence shown here is derived from an EMBL/GenBank/DDBJ whole genome shotgun (WGS) entry which is preliminary data.</text>
</comment>
<comment type="subcellular location">
    <subcellularLocation>
        <location evidence="1">Cell outer membrane</location>
    </subcellularLocation>
</comment>
<dbReference type="GO" id="GO:0015562">
    <property type="term" value="F:efflux transmembrane transporter activity"/>
    <property type="evidence" value="ECO:0007669"/>
    <property type="project" value="InterPro"/>
</dbReference>
<dbReference type="GO" id="GO:0015288">
    <property type="term" value="F:porin activity"/>
    <property type="evidence" value="ECO:0007669"/>
    <property type="project" value="TreeGrafter"/>
</dbReference>
<feature type="region of interest" description="Disordered" evidence="6">
    <location>
        <begin position="129"/>
        <end position="159"/>
    </location>
</feature>
<dbReference type="EMBL" id="SJPM01000002">
    <property type="protein sequence ID" value="TWU01783.1"/>
    <property type="molecule type" value="Genomic_DNA"/>
</dbReference>
<dbReference type="PANTHER" id="PTHR30026">
    <property type="entry name" value="OUTER MEMBRANE PROTEIN TOLC"/>
    <property type="match status" value="1"/>
</dbReference>
<keyword evidence="5" id="KW-0998">Cell outer membrane</keyword>
<proteinExistence type="predicted"/>
<evidence type="ECO:0000256" key="2">
    <source>
        <dbReference type="ARBA" id="ARBA00022452"/>
    </source>
</evidence>
<organism evidence="7 8">
    <name type="scientific">Neorhodopirellula pilleata</name>
    <dbReference type="NCBI Taxonomy" id="2714738"/>
    <lineage>
        <taxon>Bacteria</taxon>
        <taxon>Pseudomonadati</taxon>
        <taxon>Planctomycetota</taxon>
        <taxon>Planctomycetia</taxon>
        <taxon>Pirellulales</taxon>
        <taxon>Pirellulaceae</taxon>
        <taxon>Neorhodopirellula</taxon>
    </lineage>
</organism>